<sequence length="2699" mass="294967">MLPDFTLAGDGAGDKSGEAVGGTRGPESAALTHSGSIVLTDADLAVWTNADESDDAVRVPLVFRLVAAFKHGQLERMKSTGAWQKTSEFTRWELGSGRVRYVHLAGTPDSDEASVRVSLLDSDQQDTEHTIPALTTKIRVSFVDLGVVFLRNEDFVLHGSTHGSPITKEILSANTYPTESEEHNVVYILESNPLFGTLELMTDSSHNTSERTFAKLLVSEASSGEESDVSASRAFSQEHVDRGLVWLTMNPLASNSASPVKDEFRFHVEIRPGNRTGGNNNGVLARSPTATLKIVFIPKNESSAKRMLQREVVKELQVLEGSKKPVDSSVLWLEVRGFKTLEFTVVRQPSHGLLVSASGGPVSIFRSDDLLVNSRALSYDHDGSETTEDSFQFIAKSGENGFFYFGELKIAIQLRNDNPPVSVNHQFGLENVLEIVRGGRKTLSRRNLHFTDSDTGTSASDLLYKITDNVVSGPTSRGKLSPGFHTVDDIISKRLTKVSAFTQQQVDSGLVTYVDDGLEPAKTVNFLVSDGEFRTEDRLRILASDPFVRLDTNTGLVVPSGSTTVISGGNLTAYANSDVTNEKLVYAGLELPSHGDLLLRAVKLKPGGNFTQQASTSPRGISRKSWNLPSNLCPGDSKPPGSPMSSVLQMKAFDIELNALEYRHKHVVAPKAETSDSFAFALKDTSSGRVVQGRFEIKVLPRGYWAPLVVKANATILVEEPDELMDMQQQQHHHDHHQQQRGSAGASSITRAGYAAKPGTRIGKQHLNVAHRAVAPRDVVFSVMRGPAFGVLRLVEHNNNEGIDRAAEEPVRRFDQAAINAGSLIYEPRLTDGGEDFILFDVTNGITVLPNLLLKFVMVPKFINMDIDQIFLSEGQSQIILAESIRIVTLYYADKVKEFIVDKSPSHGCLELVSAPGKQITTFTARLLNEGVVQYTHDGSELLFDEALIVARAMDGRESALTPMVFNITQVNDQPPRAKIEHKNQVKRLEPRVWQGGLLPITSDILAFEDEDTPNHSVVYNVESVEGGELLFLQDFSMASGDSIKPPGHDDDVKVESLLPAMHQSPTQYGLDGAVDRQHIVSVGNSGFMLDFRPVLQFTQAQVTGCLLIFKHTGGNVAGFKFAVTDGAHVSQTHSLRIYVEKLLMSIKTKKMLEVFPLSSATLGTENIEAILNDPIGPDFEVRKGIKLEHWNLGQRKIIYKVDVPPKLGKLVLGNDGNRNDTKNLEEVFEFSQQDVGENRLIYIHGPRMVQNGDKQVERNDMDSFEIKVMDEKLGETARAVVHVAIGLSGVGGGLVDKLKTRNLIVEEGAIACLVPEESVNVTPLSLFIAEHLAKMSQNAASADSNVGSLYPLPKIVVKLMDKPKHGAITENGRSLHPRDGSPIELPATSLSEGLICYVHDHSDTRNDSIPLGFFLRKEQTTPMTDIRLFNASLTVNIDPVNDQPFTLVTKPSVVAVVQGMTATLSPENVLTTDPDTPPEGISYQIVDGPKLGRLRMELPQGSDIYSSITLLQHPSSGDAKLGSQHDPAAEVDLDLSPGSSSSRGTGLVFTQADINAGVVKYDHGVPEVSAKRGDFTRRKDAFGLTPDAFYFKVWDGHFKPVFQRVHVKIVPLLMTLKNHRLISIKQGSTVASISKDQLSVDTNGDRNKVFFNITKPPKFGKILVRDNGHEKVKDFFTQADIDADRVIYLQADINAGVVKYDHGVPEVSAKRGDFTRRKDAFGLTPDAFYFKVWDGHFKPVFQRVHVKIVPLLMTLKNHRLISIKQGSTVASISKDQLSVDTNGDRNKVFFNITKPPKFGKILVRDNGHEKVKDFFTQADIDADRVIYLQVNMSSHEDGFALKPFDFLGDQLPEIYMKVKVQPLLMTRTFNITFGEKYPLTTAVLSASQLGKMMGSDPVFVVKKKPLNAKIKISTKGKTDADDKTAEKRGRTIAFSQSDLRERRIYLISRPSSESNKQQGNKLERVIVNDSLVLLITSDGVQPAEAELKFHIVPRAMRLNTQQSRAADSVKPNEEPNLSIPVSLDVMSNPSITKDSWIVACVVAGIVCLSVLVIVVAVKCVIAGKKSTPCGSNCPGKLAQQDKTEAGEVHMLVGGSIVQQEEVSDSISTMNQKIETPPTTQKTATLGRNRKKESNNTRDVGQVSLLPGDLLRHQQPLEPSCHSQGGTVILESVQITPDSNSGKTDDASVSSRAIKISTKGKTDADDKTAEKRGRTIAFSQSDLRERRIYLISRPSSESNKQQGNKLERVIVNDSLVLLITSDGVQPAEAELKFHIVPRAMRLNTQQSRAADSVKPNEEPNLSIPVSLDVMSNPSITKDSWIVACVVAGIVCLSVLVIVVAVKCVIAGKKSTPCGSNCPGKLAQQDKTEAGEVHMLVGGSIVQQEEVSDSISTMNQKIETPPTTQKTATLGRNRKKESNNTRDVGQVSLLPGDLLRHQQPLEPSCHSQGGTVILESVQITPDSNSGKTDDASVSSRAVSSRGLPPQVRQPVDVQTILRRPAMSNSQANNAGTATLGRYPDQHHQQHVGLMVSQAFSCSAQCCSRGPAANASLSSSPGMICDTFAQQQQQQQGNTRCGCIDIPVVSSKTLHHRSSQQQSCCPPGCGSSMPRVRQDPNQLQHHHNQQPVLPTTITKVNPNPHSSMDQDHNQQQVNKAHQSTFIPPSCCASVAAAAAGAADQMRGDSNATFREPTLRKNQYWV</sequence>
<feature type="transmembrane region" description="Helical" evidence="6">
    <location>
        <begin position="2037"/>
        <end position="2058"/>
    </location>
</feature>
<dbReference type="PANTHER" id="PTHR45739">
    <property type="entry name" value="MATRIX PROTEIN, PUTATIVE-RELATED"/>
    <property type="match status" value="1"/>
</dbReference>
<evidence type="ECO:0000256" key="1">
    <source>
        <dbReference type="ARBA" id="ARBA00022729"/>
    </source>
</evidence>
<feature type="compositionally biased region" description="Polar residues" evidence="5">
    <location>
        <begin position="2173"/>
        <end position="2191"/>
    </location>
</feature>
<keyword evidence="6" id="KW-1133">Transmembrane helix</keyword>
<feature type="region of interest" description="Disordered" evidence="5">
    <location>
        <begin position="2109"/>
        <end position="2142"/>
    </location>
</feature>
<organism evidence="7">
    <name type="scientific">Notodromas monacha</name>
    <dbReference type="NCBI Taxonomy" id="399045"/>
    <lineage>
        <taxon>Eukaryota</taxon>
        <taxon>Metazoa</taxon>
        <taxon>Ecdysozoa</taxon>
        <taxon>Arthropoda</taxon>
        <taxon>Crustacea</taxon>
        <taxon>Oligostraca</taxon>
        <taxon>Ostracoda</taxon>
        <taxon>Podocopa</taxon>
        <taxon>Podocopida</taxon>
        <taxon>Cypridocopina</taxon>
        <taxon>Cypridoidea</taxon>
        <taxon>Cyprididae</taxon>
        <taxon>Notodromas</taxon>
    </lineage>
</organism>
<dbReference type="OrthoDB" id="430044at2759"/>
<feature type="compositionally biased region" description="Polar residues" evidence="5">
    <location>
        <begin position="2390"/>
        <end position="2409"/>
    </location>
</feature>
<dbReference type="Proteomes" id="UP000678499">
    <property type="component" value="Unassembled WGS sequence"/>
</dbReference>
<feature type="region of interest" description="Disordered" evidence="5">
    <location>
        <begin position="8"/>
        <end position="30"/>
    </location>
</feature>
<dbReference type="InterPro" id="IPR051561">
    <property type="entry name" value="FRAS1_ECM"/>
</dbReference>
<dbReference type="EMBL" id="CAJPEX010001356">
    <property type="protein sequence ID" value="CAG0918926.1"/>
    <property type="molecule type" value="Genomic_DNA"/>
</dbReference>
<dbReference type="PROSITE" id="PS51854">
    <property type="entry name" value="CSPG"/>
    <property type="match status" value="1"/>
</dbReference>
<feature type="region of interest" description="Disordered" evidence="5">
    <location>
        <begin position="726"/>
        <end position="749"/>
    </location>
</feature>
<evidence type="ECO:0000256" key="3">
    <source>
        <dbReference type="ARBA" id="ARBA00023180"/>
    </source>
</evidence>
<feature type="region of interest" description="Disordered" evidence="5">
    <location>
        <begin position="2173"/>
        <end position="2192"/>
    </location>
</feature>
<keyword evidence="8" id="KW-1185">Reference proteome</keyword>
<dbReference type="EMBL" id="OA883393">
    <property type="protein sequence ID" value="CAD7278774.1"/>
    <property type="molecule type" value="Genomic_DNA"/>
</dbReference>
<feature type="region of interest" description="Disordered" evidence="5">
    <location>
        <begin position="2457"/>
        <end position="2488"/>
    </location>
</feature>
<feature type="compositionally biased region" description="Low complexity" evidence="5">
    <location>
        <begin position="2616"/>
        <end position="2628"/>
    </location>
</feature>
<dbReference type="Pfam" id="PF16184">
    <property type="entry name" value="Cadherin_3"/>
    <property type="match status" value="7"/>
</dbReference>
<keyword evidence="3" id="KW-0325">Glycoprotein</keyword>
<keyword evidence="6" id="KW-0472">Membrane</keyword>
<name>A0A7R9BQK3_9CRUS</name>
<feature type="region of interest" description="Disordered" evidence="5">
    <location>
        <begin position="2616"/>
        <end position="2655"/>
    </location>
</feature>
<feature type="transmembrane region" description="Helical" evidence="6">
    <location>
        <begin position="2320"/>
        <end position="2341"/>
    </location>
</feature>
<accession>A0A7R9BQK3</accession>
<evidence type="ECO:0000256" key="2">
    <source>
        <dbReference type="ARBA" id="ARBA00022737"/>
    </source>
</evidence>
<keyword evidence="1" id="KW-0732">Signal</keyword>
<feature type="compositionally biased region" description="Polar residues" evidence="5">
    <location>
        <begin position="2109"/>
        <end position="2126"/>
    </location>
</feature>
<keyword evidence="6" id="KW-0812">Transmembrane</keyword>
<proteinExistence type="predicted"/>
<dbReference type="InterPro" id="IPR039005">
    <property type="entry name" value="CSPG_rpt"/>
</dbReference>
<feature type="compositionally biased region" description="Low complexity" evidence="5">
    <location>
        <begin position="2470"/>
        <end position="2480"/>
    </location>
</feature>
<feature type="compositionally biased region" description="Polar residues" evidence="5">
    <location>
        <begin position="2629"/>
        <end position="2655"/>
    </location>
</feature>
<protein>
    <submittedName>
        <fullName evidence="7">Uncharacterized protein</fullName>
    </submittedName>
</protein>
<dbReference type="GO" id="GO:0009653">
    <property type="term" value="P:anatomical structure morphogenesis"/>
    <property type="evidence" value="ECO:0007669"/>
    <property type="project" value="TreeGrafter"/>
</dbReference>
<evidence type="ECO:0000313" key="7">
    <source>
        <dbReference type="EMBL" id="CAD7278774.1"/>
    </source>
</evidence>
<feature type="region of interest" description="Disordered" evidence="5">
    <location>
        <begin position="2390"/>
        <end position="2425"/>
    </location>
</feature>
<gene>
    <name evidence="7" type="ORF">NMOB1V02_LOCUS6471</name>
</gene>
<evidence type="ECO:0000256" key="6">
    <source>
        <dbReference type="SAM" id="Phobius"/>
    </source>
</evidence>
<evidence type="ECO:0000313" key="8">
    <source>
        <dbReference type="Proteomes" id="UP000678499"/>
    </source>
</evidence>
<feature type="repeat" description="CSPG" evidence="4">
    <location>
        <begin position="307"/>
        <end position="396"/>
    </location>
</feature>
<reference evidence="7" key="1">
    <citation type="submission" date="2020-11" db="EMBL/GenBank/DDBJ databases">
        <authorList>
            <person name="Tran Van P."/>
        </authorList>
    </citation>
    <scope>NUCLEOTIDE SEQUENCE</scope>
</reference>
<dbReference type="PANTHER" id="PTHR45739:SF12">
    <property type="entry name" value="CHONDROITIN SULFATE PROTEOGLYCAN 4-LIKE ISOFORM X2"/>
    <property type="match status" value="1"/>
</dbReference>
<evidence type="ECO:0000256" key="5">
    <source>
        <dbReference type="SAM" id="MobiDB-lite"/>
    </source>
</evidence>
<keyword evidence="2" id="KW-0677">Repeat</keyword>
<evidence type="ECO:0000256" key="4">
    <source>
        <dbReference type="PROSITE-ProRule" id="PRU01201"/>
    </source>
</evidence>